<dbReference type="SUPFAM" id="SSF54593">
    <property type="entry name" value="Glyoxalase/Bleomycin resistance protein/Dihydroxybiphenyl dioxygenase"/>
    <property type="match status" value="1"/>
</dbReference>
<reference evidence="2" key="1">
    <citation type="journal article" date="2019" name="Int. J. Syst. Evol. Microbiol.">
        <title>The Global Catalogue of Microorganisms (GCM) 10K type strain sequencing project: providing services to taxonomists for standard genome sequencing and annotation.</title>
        <authorList>
            <consortium name="The Broad Institute Genomics Platform"/>
            <consortium name="The Broad Institute Genome Sequencing Center for Infectious Disease"/>
            <person name="Wu L."/>
            <person name="Ma J."/>
        </authorList>
    </citation>
    <scope>NUCLEOTIDE SEQUENCE [LARGE SCALE GENOMIC DNA]</scope>
    <source>
        <strain evidence="2">JCM 16904</strain>
    </source>
</reference>
<protein>
    <recommendedName>
        <fullName evidence="3">Glyoxalase/Bleomycin resistance protein/Dioxygenase superfamily protein</fullName>
    </recommendedName>
</protein>
<name>A0ABP7BDQ5_9ACTN</name>
<comment type="caution">
    <text evidence="1">The sequence shown here is derived from an EMBL/GenBank/DDBJ whole genome shotgun (WGS) entry which is preliminary data.</text>
</comment>
<accession>A0ABP7BDQ5</accession>
<organism evidence="1 2">
    <name type="scientific">Nonomuraea antimicrobica</name>
    <dbReference type="NCBI Taxonomy" id="561173"/>
    <lineage>
        <taxon>Bacteria</taxon>
        <taxon>Bacillati</taxon>
        <taxon>Actinomycetota</taxon>
        <taxon>Actinomycetes</taxon>
        <taxon>Streptosporangiales</taxon>
        <taxon>Streptosporangiaceae</taxon>
        <taxon>Nonomuraea</taxon>
    </lineage>
</organism>
<evidence type="ECO:0000313" key="1">
    <source>
        <dbReference type="EMBL" id="GAA3655939.1"/>
    </source>
</evidence>
<sequence length="85" mass="9384">MRRVVHAEHPAEHVEHLPGGAHPFRDTVGTLLVDDVRPHHDRLVAEGAEIIFPLQEVPTGAGFNARHPDGTVVEYVHHRPTPDGL</sequence>
<dbReference type="Proteomes" id="UP001500902">
    <property type="component" value="Unassembled WGS sequence"/>
</dbReference>
<evidence type="ECO:0000313" key="2">
    <source>
        <dbReference type="Proteomes" id="UP001500902"/>
    </source>
</evidence>
<dbReference type="Gene3D" id="3.10.180.10">
    <property type="entry name" value="2,3-Dihydroxybiphenyl 1,2-Dioxygenase, domain 1"/>
    <property type="match status" value="1"/>
</dbReference>
<proteinExistence type="predicted"/>
<dbReference type="InterPro" id="IPR029068">
    <property type="entry name" value="Glyas_Bleomycin-R_OHBP_Dase"/>
</dbReference>
<gene>
    <name evidence="1" type="ORF">GCM10022224_018850</name>
</gene>
<keyword evidence="2" id="KW-1185">Reference proteome</keyword>
<evidence type="ECO:0008006" key="3">
    <source>
        <dbReference type="Google" id="ProtNLM"/>
    </source>
</evidence>
<dbReference type="EMBL" id="BAAAZP010000031">
    <property type="protein sequence ID" value="GAA3655939.1"/>
    <property type="molecule type" value="Genomic_DNA"/>
</dbReference>